<dbReference type="InterPro" id="IPR043216">
    <property type="entry name" value="PAP-like"/>
</dbReference>
<keyword evidence="8" id="KW-0732">Signal</keyword>
<dbReference type="SUPFAM" id="SSF48317">
    <property type="entry name" value="Acid phosphatase/Vanadium-dependent haloperoxidase"/>
    <property type="match status" value="1"/>
</dbReference>
<evidence type="ECO:0000313" key="11">
    <source>
        <dbReference type="Proteomes" id="UP000249169"/>
    </source>
</evidence>
<evidence type="ECO:0000256" key="3">
    <source>
        <dbReference type="ARBA" id="ARBA00022692"/>
    </source>
</evidence>
<sequence>MPPAPRHALALASLLAFCLMSSPALAAPPSEASPAPQASPAPLPESPSLSLTDTYSPVALGTIGLLFPTSAAITVFGGYFFDAPVPAMGSPTPGSLDYRVAENFHGDLETGAPLLGGIPDHGGYALSALPVLYYGLGSAWKGITGRDLYPWQGPYHHQSTFAYLETFTWTALLTNAAKFFVGRARPYVALNRRSYGWHGGEDYLSFWSGHASLSFAAATFMARDISDGLYHRVLANAEPLPRFMLGRALPYTVLYGAASTVAVSRLYDQKHFVSDVVIGAAVGTLLATLVYNARFDARGIPRTRPGVALDIAPSAEPAPVPPEPLSRTTPTRSSPAASAPFAIHNRFRILPGQQLKLALP</sequence>
<dbReference type="PANTHER" id="PTHR10165:SF103">
    <property type="entry name" value="PHOSPHOLIPID PHOSPHATASE HOMOLOG 1.2 HOMOLOG"/>
    <property type="match status" value="1"/>
</dbReference>
<organism evidence="10 11">
    <name type="scientific">Lujinxingia litoralis</name>
    <dbReference type="NCBI Taxonomy" id="2211119"/>
    <lineage>
        <taxon>Bacteria</taxon>
        <taxon>Deltaproteobacteria</taxon>
        <taxon>Bradymonadales</taxon>
        <taxon>Lujinxingiaceae</taxon>
        <taxon>Lujinxingia</taxon>
    </lineage>
</organism>
<dbReference type="GO" id="GO:0006644">
    <property type="term" value="P:phospholipid metabolic process"/>
    <property type="evidence" value="ECO:0007669"/>
    <property type="project" value="InterPro"/>
</dbReference>
<keyword evidence="4 7" id="KW-1133">Transmembrane helix</keyword>
<dbReference type="Gene3D" id="1.20.144.10">
    <property type="entry name" value="Phosphatidic acid phosphatase type 2/haloperoxidase"/>
    <property type="match status" value="1"/>
</dbReference>
<dbReference type="Proteomes" id="UP000249169">
    <property type="component" value="Unassembled WGS sequence"/>
</dbReference>
<evidence type="ECO:0000256" key="6">
    <source>
        <dbReference type="SAM" id="MobiDB-lite"/>
    </source>
</evidence>
<feature type="signal peptide" evidence="8">
    <location>
        <begin position="1"/>
        <end position="26"/>
    </location>
</feature>
<evidence type="ECO:0000259" key="9">
    <source>
        <dbReference type="SMART" id="SM00014"/>
    </source>
</evidence>
<dbReference type="GO" id="GO:0008195">
    <property type="term" value="F:phosphatidate phosphatase activity"/>
    <property type="evidence" value="ECO:0007669"/>
    <property type="project" value="TreeGrafter"/>
</dbReference>
<feature type="transmembrane region" description="Helical" evidence="7">
    <location>
        <begin position="248"/>
        <end position="267"/>
    </location>
</feature>
<feature type="transmembrane region" description="Helical" evidence="7">
    <location>
        <begin position="273"/>
        <end position="293"/>
    </location>
</feature>
<evidence type="ECO:0000256" key="5">
    <source>
        <dbReference type="ARBA" id="ARBA00023136"/>
    </source>
</evidence>
<accession>A0A328C3V7</accession>
<reference evidence="10 11" key="1">
    <citation type="submission" date="2018-05" db="EMBL/GenBank/DDBJ databases">
        <title>Lujinxingia marina gen. nov. sp. nov., a new facultative anaerobic member of the class Deltaproteobacteria, and proposal of Lujinxingaceae fam. nov.</title>
        <authorList>
            <person name="Li C.-M."/>
        </authorList>
    </citation>
    <scope>NUCLEOTIDE SEQUENCE [LARGE SCALE GENOMIC DNA]</scope>
    <source>
        <strain evidence="10 11">B210</strain>
    </source>
</reference>
<dbReference type="RefSeq" id="WP_111730237.1">
    <property type="nucleotide sequence ID" value="NZ_QHKO01000005.1"/>
</dbReference>
<evidence type="ECO:0000256" key="8">
    <source>
        <dbReference type="SAM" id="SignalP"/>
    </source>
</evidence>
<dbReference type="InterPro" id="IPR036938">
    <property type="entry name" value="PAP2/HPO_sf"/>
</dbReference>
<dbReference type="GO" id="GO:0046839">
    <property type="term" value="P:phospholipid dephosphorylation"/>
    <property type="evidence" value="ECO:0007669"/>
    <property type="project" value="TreeGrafter"/>
</dbReference>
<name>A0A328C3V7_9DELT</name>
<comment type="similarity">
    <text evidence="2">Belongs to the PA-phosphatase related phosphoesterase family.</text>
</comment>
<evidence type="ECO:0000256" key="2">
    <source>
        <dbReference type="ARBA" id="ARBA00008816"/>
    </source>
</evidence>
<keyword evidence="5 7" id="KW-0472">Membrane</keyword>
<dbReference type="Pfam" id="PF01569">
    <property type="entry name" value="PAP2"/>
    <property type="match status" value="1"/>
</dbReference>
<evidence type="ECO:0000256" key="7">
    <source>
        <dbReference type="SAM" id="Phobius"/>
    </source>
</evidence>
<feature type="transmembrane region" description="Helical" evidence="7">
    <location>
        <begin position="58"/>
        <end position="81"/>
    </location>
</feature>
<dbReference type="EMBL" id="QHKO01000005">
    <property type="protein sequence ID" value="RAL21672.1"/>
    <property type="molecule type" value="Genomic_DNA"/>
</dbReference>
<comment type="subcellular location">
    <subcellularLocation>
        <location evidence="1">Membrane</location>
        <topology evidence="1">Multi-pass membrane protein</topology>
    </subcellularLocation>
</comment>
<protein>
    <recommendedName>
        <fullName evidence="9">Phosphatidic acid phosphatase type 2/haloperoxidase domain-containing protein</fullName>
    </recommendedName>
</protein>
<dbReference type="PANTHER" id="PTHR10165">
    <property type="entry name" value="LIPID PHOSPHATE PHOSPHATASE"/>
    <property type="match status" value="1"/>
</dbReference>
<keyword evidence="3 7" id="KW-0812">Transmembrane</keyword>
<dbReference type="AlphaFoldDB" id="A0A328C3V7"/>
<comment type="caution">
    <text evidence="10">The sequence shown here is derived from an EMBL/GenBank/DDBJ whole genome shotgun (WGS) entry which is preliminary data.</text>
</comment>
<feature type="domain" description="Phosphatidic acid phosphatase type 2/haloperoxidase" evidence="9">
    <location>
        <begin position="158"/>
        <end position="291"/>
    </location>
</feature>
<feature type="compositionally biased region" description="Polar residues" evidence="6">
    <location>
        <begin position="326"/>
        <end position="336"/>
    </location>
</feature>
<feature type="chain" id="PRO_5016305889" description="Phosphatidic acid phosphatase type 2/haloperoxidase domain-containing protein" evidence="8">
    <location>
        <begin position="27"/>
        <end position="360"/>
    </location>
</feature>
<gene>
    <name evidence="10" type="ORF">DL240_12515</name>
</gene>
<evidence type="ECO:0000313" key="10">
    <source>
        <dbReference type="EMBL" id="RAL21672.1"/>
    </source>
</evidence>
<dbReference type="InterPro" id="IPR000326">
    <property type="entry name" value="PAP2/HPO"/>
</dbReference>
<dbReference type="OrthoDB" id="9773582at2"/>
<evidence type="ECO:0000256" key="1">
    <source>
        <dbReference type="ARBA" id="ARBA00004141"/>
    </source>
</evidence>
<dbReference type="GO" id="GO:0007165">
    <property type="term" value="P:signal transduction"/>
    <property type="evidence" value="ECO:0007669"/>
    <property type="project" value="TreeGrafter"/>
</dbReference>
<evidence type="ECO:0000256" key="4">
    <source>
        <dbReference type="ARBA" id="ARBA00022989"/>
    </source>
</evidence>
<keyword evidence="11" id="KW-1185">Reference proteome</keyword>
<proteinExistence type="inferred from homology"/>
<dbReference type="GO" id="GO:0005886">
    <property type="term" value="C:plasma membrane"/>
    <property type="evidence" value="ECO:0007669"/>
    <property type="project" value="TreeGrafter"/>
</dbReference>
<dbReference type="SMART" id="SM00014">
    <property type="entry name" value="acidPPc"/>
    <property type="match status" value="1"/>
</dbReference>
<feature type="region of interest" description="Disordered" evidence="6">
    <location>
        <begin position="311"/>
        <end position="337"/>
    </location>
</feature>
<feature type="region of interest" description="Disordered" evidence="6">
    <location>
        <begin position="29"/>
        <end position="48"/>
    </location>
</feature>